<reference evidence="5" key="1">
    <citation type="submission" date="2017-07" db="EMBL/GenBank/DDBJ databases">
        <authorList>
            <person name="Varghese N."/>
            <person name="Submissions S."/>
        </authorList>
    </citation>
    <scope>NUCLEOTIDE SEQUENCE [LARGE SCALE GENOMIC DNA]</scope>
    <source>
        <strain evidence="5">NLAE-zl-C134</strain>
    </source>
</reference>
<keyword evidence="1 2" id="KW-0238">DNA-binding</keyword>
<accession>A0A315ZTK7</accession>
<dbReference type="OrthoDB" id="9812484at2"/>
<evidence type="ECO:0000256" key="2">
    <source>
        <dbReference type="PROSITE-ProRule" id="PRU00335"/>
    </source>
</evidence>
<proteinExistence type="predicted"/>
<dbReference type="InterPro" id="IPR001647">
    <property type="entry name" value="HTH_TetR"/>
</dbReference>
<dbReference type="PANTHER" id="PTHR43479:SF11">
    <property type="entry name" value="ACREF_ENVCD OPERON REPRESSOR-RELATED"/>
    <property type="match status" value="1"/>
</dbReference>
<dbReference type="GO" id="GO:0003677">
    <property type="term" value="F:DNA binding"/>
    <property type="evidence" value="ECO:0007669"/>
    <property type="project" value="UniProtKB-UniRule"/>
</dbReference>
<feature type="domain" description="HTH tetR-type" evidence="3">
    <location>
        <begin position="11"/>
        <end position="71"/>
    </location>
</feature>
<dbReference type="Pfam" id="PF00440">
    <property type="entry name" value="TetR_N"/>
    <property type="match status" value="1"/>
</dbReference>
<dbReference type="AlphaFoldDB" id="A0A315ZTK7"/>
<name>A0A315ZTK7_9FIRM</name>
<dbReference type="SUPFAM" id="SSF46689">
    <property type="entry name" value="Homeodomain-like"/>
    <property type="match status" value="1"/>
</dbReference>
<dbReference type="PANTHER" id="PTHR43479">
    <property type="entry name" value="ACREF/ENVCD OPERON REPRESSOR-RELATED"/>
    <property type="match status" value="1"/>
</dbReference>
<gene>
    <name evidence="4" type="ORF">SAMN05216529_10914</name>
</gene>
<keyword evidence="5" id="KW-1185">Reference proteome</keyword>
<dbReference type="InterPro" id="IPR050624">
    <property type="entry name" value="HTH-type_Tx_Regulator"/>
</dbReference>
<feature type="DNA-binding region" description="H-T-H motif" evidence="2">
    <location>
        <begin position="34"/>
        <end position="53"/>
    </location>
</feature>
<evidence type="ECO:0000256" key="1">
    <source>
        <dbReference type="ARBA" id="ARBA00023125"/>
    </source>
</evidence>
<dbReference type="Proteomes" id="UP000254051">
    <property type="component" value="Unassembled WGS sequence"/>
</dbReference>
<evidence type="ECO:0000313" key="5">
    <source>
        <dbReference type="Proteomes" id="UP000254051"/>
    </source>
</evidence>
<evidence type="ECO:0000313" key="4">
    <source>
        <dbReference type="EMBL" id="SUQ14965.1"/>
    </source>
</evidence>
<organism evidence="4 5">
    <name type="scientific">Faecalicatena contorta</name>
    <dbReference type="NCBI Taxonomy" id="39482"/>
    <lineage>
        <taxon>Bacteria</taxon>
        <taxon>Bacillati</taxon>
        <taxon>Bacillota</taxon>
        <taxon>Clostridia</taxon>
        <taxon>Lachnospirales</taxon>
        <taxon>Lachnospiraceae</taxon>
        <taxon>Faecalicatena</taxon>
    </lineage>
</organism>
<protein>
    <submittedName>
        <fullName evidence="4">Regulatory protein, tetR family</fullName>
    </submittedName>
</protein>
<dbReference type="RefSeq" id="WP_109712353.1">
    <property type="nucleotide sequence ID" value="NZ_QGDS01000009.1"/>
</dbReference>
<dbReference type="Gene3D" id="1.10.357.10">
    <property type="entry name" value="Tetracycline Repressor, domain 2"/>
    <property type="match status" value="1"/>
</dbReference>
<dbReference type="PRINTS" id="PR00455">
    <property type="entry name" value="HTHTETR"/>
</dbReference>
<sequence>MPAIFNEQNKTIYEERLLEAGLDLIKRNGLKGLKIDVITRKAGFAKSTFYTFFSSKEEFINKIALYERKKTQEALQEAFREKEKLDRAAARHFFRIQFLSEQNIYSYLSSEDYEYLKARCPELFQINPVSDEKNTKWLLDKIESTKECNWKLFSNYVKAIVTVTINAENLYQDIYKETIELMIEGLLDYLFD</sequence>
<dbReference type="EMBL" id="UHJJ01000009">
    <property type="protein sequence ID" value="SUQ14965.1"/>
    <property type="molecule type" value="Genomic_DNA"/>
</dbReference>
<dbReference type="InterPro" id="IPR009057">
    <property type="entry name" value="Homeodomain-like_sf"/>
</dbReference>
<dbReference type="PROSITE" id="PS50977">
    <property type="entry name" value="HTH_TETR_2"/>
    <property type="match status" value="1"/>
</dbReference>
<evidence type="ECO:0000259" key="3">
    <source>
        <dbReference type="PROSITE" id="PS50977"/>
    </source>
</evidence>